<feature type="compositionally biased region" description="Basic and acidic residues" evidence="10">
    <location>
        <begin position="660"/>
        <end position="669"/>
    </location>
</feature>
<keyword evidence="2 9" id="KW-0547">Nucleotide-binding</keyword>
<reference evidence="13 14" key="1">
    <citation type="journal article" date="2018" name="Plant J.">
        <title>Genome sequences of Chlorella sorokiniana UTEX 1602 and Micractinium conductrix SAG 241.80: implications to maltose excretion by a green alga.</title>
        <authorList>
            <person name="Arriola M.B."/>
            <person name="Velmurugan N."/>
            <person name="Zhang Y."/>
            <person name="Plunkett M.H."/>
            <person name="Hondzo H."/>
            <person name="Barney B.M."/>
        </authorList>
    </citation>
    <scope>NUCLEOTIDE SEQUENCE [LARGE SCALE GENOMIC DNA]</scope>
    <source>
        <strain evidence="14">UTEX 1602</strain>
    </source>
</reference>
<dbReference type="GO" id="GO:0005524">
    <property type="term" value="F:ATP binding"/>
    <property type="evidence" value="ECO:0007669"/>
    <property type="project" value="UniProtKB-KW"/>
</dbReference>
<feature type="compositionally biased region" description="Basic residues" evidence="10">
    <location>
        <begin position="626"/>
        <end position="637"/>
    </location>
</feature>
<dbReference type="InterPro" id="IPR027417">
    <property type="entry name" value="P-loop_NTPase"/>
</dbReference>
<evidence type="ECO:0000256" key="5">
    <source>
        <dbReference type="ARBA" id="ARBA00022840"/>
    </source>
</evidence>
<dbReference type="SMART" id="SM00487">
    <property type="entry name" value="DEXDc"/>
    <property type="match status" value="1"/>
</dbReference>
<evidence type="ECO:0000256" key="6">
    <source>
        <dbReference type="ARBA" id="ARBA00022884"/>
    </source>
</evidence>
<organism evidence="13 14">
    <name type="scientific">Chlorella sorokiniana</name>
    <name type="common">Freshwater green alga</name>
    <dbReference type="NCBI Taxonomy" id="3076"/>
    <lineage>
        <taxon>Eukaryota</taxon>
        <taxon>Viridiplantae</taxon>
        <taxon>Chlorophyta</taxon>
        <taxon>core chlorophytes</taxon>
        <taxon>Trebouxiophyceae</taxon>
        <taxon>Chlorellales</taxon>
        <taxon>Chlorellaceae</taxon>
        <taxon>Chlorella clade</taxon>
        <taxon>Chlorella</taxon>
    </lineage>
</organism>
<dbReference type="InterPro" id="IPR001650">
    <property type="entry name" value="Helicase_C-like"/>
</dbReference>
<dbReference type="InterPro" id="IPR000629">
    <property type="entry name" value="RNA-helicase_DEAD-box_CS"/>
</dbReference>
<evidence type="ECO:0000313" key="13">
    <source>
        <dbReference type="EMBL" id="PRW58819.1"/>
    </source>
</evidence>
<dbReference type="PROSITE" id="PS51192">
    <property type="entry name" value="HELICASE_ATP_BIND_1"/>
    <property type="match status" value="1"/>
</dbReference>
<keyword evidence="6" id="KW-0694">RNA-binding</keyword>
<comment type="caution">
    <text evidence="13">The sequence shown here is derived from an EMBL/GenBank/DDBJ whole genome shotgun (WGS) entry which is preliminary data.</text>
</comment>
<dbReference type="InterPro" id="IPR050079">
    <property type="entry name" value="DEAD_box_RNA_helicase"/>
</dbReference>
<dbReference type="GO" id="GO:0030490">
    <property type="term" value="P:maturation of SSU-rRNA"/>
    <property type="evidence" value="ECO:0007669"/>
    <property type="project" value="InterPro"/>
</dbReference>
<dbReference type="SUPFAM" id="SSF52540">
    <property type="entry name" value="P-loop containing nucleoside triphosphate hydrolases"/>
    <property type="match status" value="1"/>
</dbReference>
<feature type="compositionally biased region" description="Low complexity" evidence="10">
    <location>
        <begin position="678"/>
        <end position="703"/>
    </location>
</feature>
<dbReference type="EC" id="3.6.4.13" evidence="1"/>
<dbReference type="Proteomes" id="UP000239899">
    <property type="component" value="Unassembled WGS sequence"/>
</dbReference>
<evidence type="ECO:0000259" key="12">
    <source>
        <dbReference type="PROSITE" id="PS51194"/>
    </source>
</evidence>
<name>A0A2P6TXM3_CHLSO</name>
<dbReference type="GO" id="GO:0003723">
    <property type="term" value="F:RNA binding"/>
    <property type="evidence" value="ECO:0007669"/>
    <property type="project" value="UniProtKB-KW"/>
</dbReference>
<accession>A0A2P6TXM3</accession>
<feature type="compositionally biased region" description="Acidic residues" evidence="10">
    <location>
        <begin position="63"/>
        <end position="86"/>
    </location>
</feature>
<dbReference type="Gene3D" id="3.40.50.300">
    <property type="entry name" value="P-loop containing nucleotide triphosphate hydrolases"/>
    <property type="match status" value="2"/>
</dbReference>
<evidence type="ECO:0000256" key="1">
    <source>
        <dbReference type="ARBA" id="ARBA00012552"/>
    </source>
</evidence>
<evidence type="ECO:0000256" key="7">
    <source>
        <dbReference type="ARBA" id="ARBA00024355"/>
    </source>
</evidence>
<dbReference type="GO" id="GO:0005829">
    <property type="term" value="C:cytosol"/>
    <property type="evidence" value="ECO:0007669"/>
    <property type="project" value="TreeGrafter"/>
</dbReference>
<keyword evidence="14" id="KW-1185">Reference proteome</keyword>
<feature type="domain" description="Helicase C-terminal" evidence="12">
    <location>
        <begin position="455"/>
        <end position="599"/>
    </location>
</feature>
<evidence type="ECO:0000256" key="8">
    <source>
        <dbReference type="ARBA" id="ARBA00047984"/>
    </source>
</evidence>
<feature type="compositionally biased region" description="Low complexity" evidence="10">
    <location>
        <begin position="52"/>
        <end position="62"/>
    </location>
</feature>
<evidence type="ECO:0000259" key="11">
    <source>
        <dbReference type="PROSITE" id="PS51192"/>
    </source>
</evidence>
<comment type="similarity">
    <text evidence="7">Belongs to the DEAD box helicase family. DDX52/ROK1 subfamily.</text>
</comment>
<evidence type="ECO:0000256" key="3">
    <source>
        <dbReference type="ARBA" id="ARBA00022801"/>
    </source>
</evidence>
<keyword evidence="3 9" id="KW-0378">Hydrolase</keyword>
<dbReference type="PROSITE" id="PS00039">
    <property type="entry name" value="DEAD_ATP_HELICASE"/>
    <property type="match status" value="1"/>
</dbReference>
<evidence type="ECO:0000256" key="4">
    <source>
        <dbReference type="ARBA" id="ARBA00022806"/>
    </source>
</evidence>
<dbReference type="GO" id="GO:0016787">
    <property type="term" value="F:hydrolase activity"/>
    <property type="evidence" value="ECO:0007669"/>
    <property type="project" value="UniProtKB-KW"/>
</dbReference>
<dbReference type="InterPro" id="IPR011545">
    <property type="entry name" value="DEAD/DEAH_box_helicase_dom"/>
</dbReference>
<dbReference type="SMART" id="SM00490">
    <property type="entry name" value="HELICc"/>
    <property type="match status" value="1"/>
</dbReference>
<feature type="region of interest" description="Disordered" evidence="10">
    <location>
        <begin position="35"/>
        <end position="138"/>
    </location>
</feature>
<dbReference type="Pfam" id="PF00270">
    <property type="entry name" value="DEAD"/>
    <property type="match status" value="1"/>
</dbReference>
<dbReference type="OrthoDB" id="360161at2759"/>
<evidence type="ECO:0000256" key="9">
    <source>
        <dbReference type="RuleBase" id="RU000492"/>
    </source>
</evidence>
<feature type="region of interest" description="Disordered" evidence="10">
    <location>
        <begin position="601"/>
        <end position="710"/>
    </location>
</feature>
<dbReference type="Pfam" id="PF00271">
    <property type="entry name" value="Helicase_C"/>
    <property type="match status" value="1"/>
</dbReference>
<feature type="compositionally biased region" description="Basic and acidic residues" evidence="10">
    <location>
        <begin position="41"/>
        <end position="51"/>
    </location>
</feature>
<evidence type="ECO:0000256" key="10">
    <source>
        <dbReference type="SAM" id="MobiDB-lite"/>
    </source>
</evidence>
<evidence type="ECO:0000313" key="14">
    <source>
        <dbReference type="Proteomes" id="UP000239899"/>
    </source>
</evidence>
<evidence type="ECO:0000256" key="2">
    <source>
        <dbReference type="ARBA" id="ARBA00022741"/>
    </source>
</evidence>
<dbReference type="InterPro" id="IPR044764">
    <property type="entry name" value="DDX52/Rok1_DEADc"/>
</dbReference>
<dbReference type="GO" id="GO:0003724">
    <property type="term" value="F:RNA helicase activity"/>
    <property type="evidence" value="ECO:0007669"/>
    <property type="project" value="UniProtKB-EC"/>
</dbReference>
<dbReference type="InterPro" id="IPR014001">
    <property type="entry name" value="Helicase_ATP-bd"/>
</dbReference>
<proteinExistence type="inferred from homology"/>
<feature type="compositionally biased region" description="Acidic residues" evidence="10">
    <location>
        <begin position="95"/>
        <end position="107"/>
    </location>
</feature>
<dbReference type="AlphaFoldDB" id="A0A2P6TXM3"/>
<dbReference type="PANTHER" id="PTHR47959">
    <property type="entry name" value="ATP-DEPENDENT RNA HELICASE RHLE-RELATED"/>
    <property type="match status" value="1"/>
</dbReference>
<dbReference type="CDD" id="cd17957">
    <property type="entry name" value="DEADc_DDX52"/>
    <property type="match status" value="1"/>
</dbReference>
<sequence>MSNAASDAVFAQLRLGAQFDGKRWKKHIDMFEEASAAAAKRSAELRRKAEEAAAAAWAAEQPSESEEEQEQEQQDEQGEEDSEGEDSQQSGSEEVGSEEEGGEEGEDADGRHAKKRRLQHGASAAGGGEGGKQDTDEGGIELFKGKREQRGAAGLASPAAAFVDHEPQVHTGDPFEEANVIRKAHRIKVSGSAPPAPLRSFAELDGRPGCCRRLLSNLVAAGFTEPTPIQRQAATALLAGRELLAIAPTGSGKTLAFLLPLCMRVRALREAAEEAADEGEGEEGEEREAELEAEAEGLKAVVVSPTKELSVQTARVLKLLLPGLRIRCSVLTKATGAGTDFSKVDVLLAQPLRLGALAEEGRIDLSHVRMLVLDEADKLFDMGFTEQIDSVIAACKHRACVRALFSATLPEAVEGLARSVLKDPLRITVGERNTAAKTVKQRLLFVGREEGKLLALRQLIAEGLRPPVLVFVATKERAKELHRELLFDGVRVDSIHADQSTAARQAAVDNFRVGHTWMLVATDLIGRGMDFLGVNTVINFDCPRSTTDYIHRVGRTGRAGREGHAITCFTEDDAGQLRGIAHVIKAAGGEVPDWMLQLPKERRHRKAKAPAAGGISTEPVPEGERKKKAQWRQKGKGRGGPPQKQQQGGGGKGGGAAGKDGQRQQRKEGGGGSKGQKRPAPQQQQQQAAKQQKSRQKQQQGGKPPKKRQA</sequence>
<dbReference type="EMBL" id="LHPG02000004">
    <property type="protein sequence ID" value="PRW58819.1"/>
    <property type="molecule type" value="Genomic_DNA"/>
</dbReference>
<protein>
    <recommendedName>
        <fullName evidence="1">RNA helicase</fullName>
        <ecNumber evidence="1">3.6.4.13</ecNumber>
    </recommendedName>
</protein>
<keyword evidence="5 9" id="KW-0067">ATP-binding</keyword>
<dbReference type="PROSITE" id="PS51194">
    <property type="entry name" value="HELICASE_CTER"/>
    <property type="match status" value="1"/>
</dbReference>
<feature type="compositionally biased region" description="Gly residues" evidence="10">
    <location>
        <begin position="647"/>
        <end position="658"/>
    </location>
</feature>
<dbReference type="STRING" id="3076.A0A2P6TXM3"/>
<dbReference type="CDD" id="cd18787">
    <property type="entry name" value="SF2_C_DEAD"/>
    <property type="match status" value="1"/>
</dbReference>
<keyword evidence="4 9" id="KW-0347">Helicase</keyword>
<gene>
    <name evidence="13" type="ORF">C2E21_2350</name>
</gene>
<feature type="domain" description="Helicase ATP-binding" evidence="11">
    <location>
        <begin position="234"/>
        <end position="427"/>
    </location>
</feature>
<comment type="catalytic activity">
    <reaction evidence="8">
        <text>ATP + H2O = ADP + phosphate + H(+)</text>
        <dbReference type="Rhea" id="RHEA:13065"/>
        <dbReference type="ChEBI" id="CHEBI:15377"/>
        <dbReference type="ChEBI" id="CHEBI:15378"/>
        <dbReference type="ChEBI" id="CHEBI:30616"/>
        <dbReference type="ChEBI" id="CHEBI:43474"/>
        <dbReference type="ChEBI" id="CHEBI:456216"/>
        <dbReference type="EC" id="3.6.4.13"/>
    </reaction>
</comment>
<dbReference type="PANTHER" id="PTHR47959:SF15">
    <property type="entry name" value="RNA HELICASE"/>
    <property type="match status" value="1"/>
</dbReference>